<dbReference type="GO" id="GO:0008766">
    <property type="term" value="F:UDP-N-acetylmuramoylalanyl-D-glutamyl-2,6-diaminopimelate-D-alanyl-D-alanine ligase activity"/>
    <property type="evidence" value="ECO:0007669"/>
    <property type="project" value="RHEA"/>
</dbReference>
<dbReference type="SUPFAM" id="SSF53244">
    <property type="entry name" value="MurD-like peptide ligases, peptide-binding domain"/>
    <property type="match status" value="1"/>
</dbReference>
<dbReference type="Proteomes" id="UP000178943">
    <property type="component" value="Unassembled WGS sequence"/>
</dbReference>
<evidence type="ECO:0000256" key="7">
    <source>
        <dbReference type="ARBA" id="ARBA00022984"/>
    </source>
</evidence>
<evidence type="ECO:0000259" key="12">
    <source>
        <dbReference type="Pfam" id="PF01225"/>
    </source>
</evidence>
<reference evidence="15 16" key="1">
    <citation type="journal article" date="2016" name="Nat. Commun.">
        <title>Thousands of microbial genomes shed light on interconnected biogeochemical processes in an aquifer system.</title>
        <authorList>
            <person name="Anantharaman K."/>
            <person name="Brown C.T."/>
            <person name="Hug L.A."/>
            <person name="Sharon I."/>
            <person name="Castelle C.J."/>
            <person name="Probst A.J."/>
            <person name="Thomas B.C."/>
            <person name="Singh A."/>
            <person name="Wilkins M.J."/>
            <person name="Karaoz U."/>
            <person name="Brodie E.L."/>
            <person name="Williams K.H."/>
            <person name="Hubbard S.S."/>
            <person name="Banfield J.F."/>
        </authorList>
    </citation>
    <scope>NUCLEOTIDE SEQUENCE [LARGE SCALE GENOMIC DNA]</scope>
</reference>
<dbReference type="SUPFAM" id="SSF53623">
    <property type="entry name" value="MurD-like peptide ligases, catalytic domain"/>
    <property type="match status" value="1"/>
</dbReference>
<dbReference type="InterPro" id="IPR013221">
    <property type="entry name" value="Mur_ligase_cen"/>
</dbReference>
<name>A0A1F5VG31_9BACT</name>
<evidence type="ECO:0000256" key="5">
    <source>
        <dbReference type="ARBA" id="ARBA00022840"/>
    </source>
</evidence>
<dbReference type="AlphaFoldDB" id="A0A1F5VG31"/>
<evidence type="ECO:0000256" key="1">
    <source>
        <dbReference type="ARBA" id="ARBA00022490"/>
    </source>
</evidence>
<dbReference type="SUPFAM" id="SSF63418">
    <property type="entry name" value="MurE/MurF N-terminal domain"/>
    <property type="match status" value="1"/>
</dbReference>
<dbReference type="InterPro" id="IPR005863">
    <property type="entry name" value="UDP-N-AcMur_synth"/>
</dbReference>
<comment type="caution">
    <text evidence="15">The sequence shown here is derived from an EMBL/GenBank/DDBJ whole genome shotgun (WGS) entry which is preliminary data.</text>
</comment>
<evidence type="ECO:0000256" key="10">
    <source>
        <dbReference type="HAMAP-Rule" id="MF_02019"/>
    </source>
</evidence>
<dbReference type="InterPro" id="IPR036565">
    <property type="entry name" value="Mur-like_cat_sf"/>
</dbReference>
<dbReference type="GO" id="GO:0005737">
    <property type="term" value="C:cytoplasm"/>
    <property type="evidence" value="ECO:0007669"/>
    <property type="project" value="UniProtKB-SubCell"/>
</dbReference>
<evidence type="ECO:0000256" key="11">
    <source>
        <dbReference type="RuleBase" id="RU004136"/>
    </source>
</evidence>
<evidence type="ECO:0000256" key="9">
    <source>
        <dbReference type="ARBA" id="ARBA00023316"/>
    </source>
</evidence>
<dbReference type="Pfam" id="PF01225">
    <property type="entry name" value="Mur_ligase"/>
    <property type="match status" value="1"/>
</dbReference>
<keyword evidence="3 10" id="KW-0132">Cell division</keyword>
<keyword evidence="1 10" id="KW-0963">Cytoplasm</keyword>
<evidence type="ECO:0000256" key="3">
    <source>
        <dbReference type="ARBA" id="ARBA00022618"/>
    </source>
</evidence>
<accession>A0A1F5VG31</accession>
<dbReference type="Pfam" id="PF02875">
    <property type="entry name" value="Mur_ligase_C"/>
    <property type="match status" value="1"/>
</dbReference>
<keyword evidence="7 10" id="KW-0573">Peptidoglycan synthesis</keyword>
<keyword evidence="8 10" id="KW-0131">Cell cycle</keyword>
<proteinExistence type="inferred from homology"/>
<dbReference type="HAMAP" id="MF_02019">
    <property type="entry name" value="MurF"/>
    <property type="match status" value="1"/>
</dbReference>
<evidence type="ECO:0000259" key="14">
    <source>
        <dbReference type="Pfam" id="PF08245"/>
    </source>
</evidence>
<dbReference type="InterPro" id="IPR051046">
    <property type="entry name" value="MurCDEF_CellWall_CoF430Synth"/>
</dbReference>
<dbReference type="Gene3D" id="3.40.1390.10">
    <property type="entry name" value="MurE/MurF, N-terminal domain"/>
    <property type="match status" value="1"/>
</dbReference>
<gene>
    <name evidence="10" type="primary">murF</name>
    <name evidence="15" type="ORF">A2Y62_17150</name>
</gene>
<sequence>MQLLMQEINKAVEGTILAKNEETFTAASVDSRNIEEGNIFFALKGDATDGHYYIEEAIKKGAKAIVISDRSKLPIINDYSGIIMVKNTLEALHRLAHYVRMHSPARIVCITGSMGKTTTKEFTAALLSGSKNIFKSEGNMNSLTGFPLSLIHIMPEHEIAVLELAMNHKGEIECLTRIGKPDIGVLLNVSEVHLEFFYSIEEIAHEKLSLVNNLSEDALVVYNNDDKYLRTISRNPRYSYGLLQESDLKINSIEKLEPFGFEGNFTEKDMNYHFHFPVRGKWNLYNLLAAVGIARKLEVEWDVILERIQRLQVPRMRGEVIVLGNNICLVDESYNSNPRALEESLKDFSIMQCRGRKIAVLGDMLELGKNAEIFHRQAGETISKLGFDCIFGIGNLIESMLETIKKEAGNKIELYLFKTSQECRDFIIEYVKSDDCLLCKGSRGMRIDIIVNALKGNFKQDK</sequence>
<dbReference type="NCBIfam" id="TIGR01143">
    <property type="entry name" value="murF"/>
    <property type="match status" value="1"/>
</dbReference>
<dbReference type="GO" id="GO:0071555">
    <property type="term" value="P:cell wall organization"/>
    <property type="evidence" value="ECO:0007669"/>
    <property type="project" value="UniProtKB-KW"/>
</dbReference>
<feature type="domain" description="Mur ligase N-terminal catalytic" evidence="12">
    <location>
        <begin position="28"/>
        <end position="97"/>
    </location>
</feature>
<dbReference type="InterPro" id="IPR000713">
    <property type="entry name" value="Mur_ligase_N"/>
</dbReference>
<dbReference type="GO" id="GO:0051301">
    <property type="term" value="P:cell division"/>
    <property type="evidence" value="ECO:0007669"/>
    <property type="project" value="UniProtKB-KW"/>
</dbReference>
<keyword evidence="4 10" id="KW-0547">Nucleotide-binding</keyword>
<evidence type="ECO:0000259" key="13">
    <source>
        <dbReference type="Pfam" id="PF02875"/>
    </source>
</evidence>
<comment type="function">
    <text evidence="10 11">Involved in cell wall formation. Catalyzes the final step in the synthesis of UDP-N-acetylmuramoyl-pentapeptide, the precursor of murein.</text>
</comment>
<evidence type="ECO:0000313" key="15">
    <source>
        <dbReference type="EMBL" id="OGF62375.1"/>
    </source>
</evidence>
<keyword evidence="2 10" id="KW-0436">Ligase</keyword>
<keyword evidence="6 10" id="KW-0133">Cell shape</keyword>
<dbReference type="GO" id="GO:0008360">
    <property type="term" value="P:regulation of cell shape"/>
    <property type="evidence" value="ECO:0007669"/>
    <property type="project" value="UniProtKB-KW"/>
</dbReference>
<feature type="domain" description="Mur ligase central" evidence="14">
    <location>
        <begin position="110"/>
        <end position="294"/>
    </location>
</feature>
<protein>
    <recommendedName>
        <fullName evidence="10 11">UDP-N-acetylmuramoyl-tripeptide--D-alanyl-D-alanine ligase</fullName>
        <ecNumber evidence="10 11">6.3.2.10</ecNumber>
    </recommendedName>
    <alternativeName>
        <fullName evidence="10">D-alanyl-D-alanine-adding enzyme</fullName>
    </alternativeName>
</protein>
<dbReference type="InterPro" id="IPR004101">
    <property type="entry name" value="Mur_ligase_C"/>
</dbReference>
<evidence type="ECO:0000256" key="8">
    <source>
        <dbReference type="ARBA" id="ARBA00023306"/>
    </source>
</evidence>
<organism evidence="15 16">
    <name type="scientific">Candidatus Fischerbacteria bacterium RBG_13_37_8</name>
    <dbReference type="NCBI Taxonomy" id="1817863"/>
    <lineage>
        <taxon>Bacteria</taxon>
        <taxon>Candidatus Fischeribacteriota</taxon>
    </lineage>
</organism>
<dbReference type="EMBL" id="MFGW01000180">
    <property type="protein sequence ID" value="OGF62375.1"/>
    <property type="molecule type" value="Genomic_DNA"/>
</dbReference>
<dbReference type="InterPro" id="IPR036615">
    <property type="entry name" value="Mur_ligase_C_dom_sf"/>
</dbReference>
<dbReference type="GO" id="GO:0005524">
    <property type="term" value="F:ATP binding"/>
    <property type="evidence" value="ECO:0007669"/>
    <property type="project" value="UniProtKB-UniRule"/>
</dbReference>
<keyword evidence="9 10" id="KW-0961">Cell wall biogenesis/degradation</keyword>
<dbReference type="Gene3D" id="3.40.1190.10">
    <property type="entry name" value="Mur-like, catalytic domain"/>
    <property type="match status" value="1"/>
</dbReference>
<dbReference type="Gene3D" id="3.90.190.20">
    <property type="entry name" value="Mur ligase, C-terminal domain"/>
    <property type="match status" value="1"/>
</dbReference>
<dbReference type="UniPathway" id="UPA00219"/>
<evidence type="ECO:0000256" key="2">
    <source>
        <dbReference type="ARBA" id="ARBA00022598"/>
    </source>
</evidence>
<dbReference type="PANTHER" id="PTHR43024:SF1">
    <property type="entry name" value="UDP-N-ACETYLMURAMOYL-TRIPEPTIDE--D-ALANYL-D-ALANINE LIGASE"/>
    <property type="match status" value="1"/>
</dbReference>
<evidence type="ECO:0000256" key="4">
    <source>
        <dbReference type="ARBA" id="ARBA00022741"/>
    </source>
</evidence>
<keyword evidence="5 10" id="KW-0067">ATP-binding</keyword>
<evidence type="ECO:0000313" key="16">
    <source>
        <dbReference type="Proteomes" id="UP000178943"/>
    </source>
</evidence>
<comment type="similarity">
    <text evidence="10">Belongs to the MurCDEF family. MurF subfamily.</text>
</comment>
<evidence type="ECO:0000256" key="6">
    <source>
        <dbReference type="ARBA" id="ARBA00022960"/>
    </source>
</evidence>
<comment type="catalytic activity">
    <reaction evidence="10 11">
        <text>D-alanyl-D-alanine + UDP-N-acetyl-alpha-D-muramoyl-L-alanyl-gamma-D-glutamyl-meso-2,6-diaminopimelate + ATP = UDP-N-acetyl-alpha-D-muramoyl-L-alanyl-gamma-D-glutamyl-meso-2,6-diaminopimeloyl-D-alanyl-D-alanine + ADP + phosphate + H(+)</text>
        <dbReference type="Rhea" id="RHEA:28374"/>
        <dbReference type="ChEBI" id="CHEBI:15378"/>
        <dbReference type="ChEBI" id="CHEBI:30616"/>
        <dbReference type="ChEBI" id="CHEBI:43474"/>
        <dbReference type="ChEBI" id="CHEBI:57822"/>
        <dbReference type="ChEBI" id="CHEBI:61386"/>
        <dbReference type="ChEBI" id="CHEBI:83905"/>
        <dbReference type="ChEBI" id="CHEBI:456216"/>
        <dbReference type="EC" id="6.3.2.10"/>
    </reaction>
</comment>
<dbReference type="GO" id="GO:0047480">
    <property type="term" value="F:UDP-N-acetylmuramoyl-tripeptide-D-alanyl-D-alanine ligase activity"/>
    <property type="evidence" value="ECO:0007669"/>
    <property type="project" value="UniProtKB-UniRule"/>
</dbReference>
<dbReference type="GO" id="GO:0009252">
    <property type="term" value="P:peptidoglycan biosynthetic process"/>
    <property type="evidence" value="ECO:0007669"/>
    <property type="project" value="UniProtKB-UniRule"/>
</dbReference>
<dbReference type="EC" id="6.3.2.10" evidence="10 11"/>
<dbReference type="InterPro" id="IPR035911">
    <property type="entry name" value="MurE/MurF_N"/>
</dbReference>
<feature type="binding site" evidence="10">
    <location>
        <begin position="112"/>
        <end position="118"/>
    </location>
    <ligand>
        <name>ATP</name>
        <dbReference type="ChEBI" id="CHEBI:30616"/>
    </ligand>
</feature>
<comment type="subcellular location">
    <subcellularLocation>
        <location evidence="10 11">Cytoplasm</location>
    </subcellularLocation>
</comment>
<dbReference type="Pfam" id="PF08245">
    <property type="entry name" value="Mur_ligase_M"/>
    <property type="match status" value="1"/>
</dbReference>
<dbReference type="STRING" id="1817863.A2Y62_17150"/>
<comment type="pathway">
    <text evidence="10 11">Cell wall biogenesis; peptidoglycan biosynthesis.</text>
</comment>
<feature type="domain" description="Mur ligase C-terminal" evidence="13">
    <location>
        <begin position="317"/>
        <end position="443"/>
    </location>
</feature>
<dbReference type="PANTHER" id="PTHR43024">
    <property type="entry name" value="UDP-N-ACETYLMURAMOYL-TRIPEPTIDE--D-ALANYL-D-ALANINE LIGASE"/>
    <property type="match status" value="1"/>
</dbReference>